<keyword evidence="2" id="KW-1185">Reference proteome</keyword>
<protein>
    <submittedName>
        <fullName evidence="1">Uncharacterized protein</fullName>
    </submittedName>
</protein>
<dbReference type="Proteomes" id="UP001627154">
    <property type="component" value="Unassembled WGS sequence"/>
</dbReference>
<name>A0ABD2X6Q1_9HYME</name>
<sequence length="422" mass="49131">MEFGLESGNGCMHGLYVNEMNGEEVILIPHACLTDENILDHKTTDIFNKWDEQFNKRFDWLMESTRKSYLHTVDGYYLKYKCLRSSIGIELLENDFLKIIDKFLKNQKPPSNINFEIYDELFICNWPTIASKIVTYCITSKIREVQDFKREHGIEIFDREKDNIIFALYLLPLCMTVIKKFPSESNTILVPKSKISQSFILFVKENEDLEAKITAHEDYLKSINQEIPAYLIFIGSYTQTSKQIFMPSLKKDVLEILQKDINVSKETFVNLDVLFKRYSCIYDKVDSEKKIMNILKQKGFKEPKDYLIGSKIENSLHDDDFTEIPDNIPLKGIRNYMHQLSLDNDCLSNFVQGKLWKNKYAQSNQGIVLPLYIFYDELEVGNPLGAHAGENKFGAIYSSIATLSPNIASRLDFFFWIDLCER</sequence>
<comment type="caution">
    <text evidence="1">The sequence shown here is derived from an EMBL/GenBank/DDBJ whole genome shotgun (WGS) entry which is preliminary data.</text>
</comment>
<dbReference type="EMBL" id="JBJJXI010000049">
    <property type="protein sequence ID" value="KAL3401033.1"/>
    <property type="molecule type" value="Genomic_DNA"/>
</dbReference>
<evidence type="ECO:0000313" key="2">
    <source>
        <dbReference type="Proteomes" id="UP001627154"/>
    </source>
</evidence>
<organism evidence="1 2">
    <name type="scientific">Trichogramma kaykai</name>
    <dbReference type="NCBI Taxonomy" id="54128"/>
    <lineage>
        <taxon>Eukaryota</taxon>
        <taxon>Metazoa</taxon>
        <taxon>Ecdysozoa</taxon>
        <taxon>Arthropoda</taxon>
        <taxon>Hexapoda</taxon>
        <taxon>Insecta</taxon>
        <taxon>Pterygota</taxon>
        <taxon>Neoptera</taxon>
        <taxon>Endopterygota</taxon>
        <taxon>Hymenoptera</taxon>
        <taxon>Apocrita</taxon>
        <taxon>Proctotrupomorpha</taxon>
        <taxon>Chalcidoidea</taxon>
        <taxon>Trichogrammatidae</taxon>
        <taxon>Trichogramma</taxon>
    </lineage>
</organism>
<proteinExistence type="predicted"/>
<dbReference type="AlphaFoldDB" id="A0ABD2X6Q1"/>
<accession>A0ABD2X6Q1</accession>
<evidence type="ECO:0000313" key="1">
    <source>
        <dbReference type="EMBL" id="KAL3401033.1"/>
    </source>
</evidence>
<gene>
    <name evidence="1" type="ORF">TKK_005675</name>
</gene>
<reference evidence="1 2" key="1">
    <citation type="journal article" date="2024" name="bioRxiv">
        <title>A reference genome for Trichogramma kaykai: A tiny desert-dwelling parasitoid wasp with competing sex-ratio distorters.</title>
        <authorList>
            <person name="Culotta J."/>
            <person name="Lindsey A.R."/>
        </authorList>
    </citation>
    <scope>NUCLEOTIDE SEQUENCE [LARGE SCALE GENOMIC DNA]</scope>
    <source>
        <strain evidence="1 2">KSX58</strain>
    </source>
</reference>